<gene>
    <name evidence="7" type="ORF">BDK92_5114</name>
</gene>
<dbReference type="GO" id="GO:0046872">
    <property type="term" value="F:metal ion binding"/>
    <property type="evidence" value="ECO:0007669"/>
    <property type="project" value="UniProtKB-KW"/>
</dbReference>
<proteinExistence type="inferred from homology"/>
<dbReference type="GO" id="GO:0008299">
    <property type="term" value="P:isoprenoid biosynthetic process"/>
    <property type="evidence" value="ECO:0007669"/>
    <property type="project" value="InterPro"/>
</dbReference>
<comment type="similarity">
    <text evidence="2 6">Belongs to the FPP/GGPP synthase family.</text>
</comment>
<dbReference type="OrthoDB" id="3342767at2"/>
<evidence type="ECO:0000256" key="5">
    <source>
        <dbReference type="ARBA" id="ARBA00022842"/>
    </source>
</evidence>
<dbReference type="AlphaFoldDB" id="A0A495JP53"/>
<evidence type="ECO:0000256" key="2">
    <source>
        <dbReference type="ARBA" id="ARBA00006706"/>
    </source>
</evidence>
<name>A0A495JP53_9ACTN</name>
<dbReference type="Pfam" id="PF00348">
    <property type="entry name" value="polyprenyl_synt"/>
    <property type="match status" value="1"/>
</dbReference>
<keyword evidence="3 6" id="KW-0808">Transferase</keyword>
<dbReference type="PANTHER" id="PTHR12001:SF69">
    <property type="entry name" value="ALL TRANS-POLYPRENYL-DIPHOSPHATE SYNTHASE PDSS1"/>
    <property type="match status" value="1"/>
</dbReference>
<dbReference type="GO" id="GO:0004659">
    <property type="term" value="F:prenyltransferase activity"/>
    <property type="evidence" value="ECO:0007669"/>
    <property type="project" value="InterPro"/>
</dbReference>
<protein>
    <submittedName>
        <fullName evidence="7">Heptaprenyl diphosphate synthase</fullName>
    </submittedName>
</protein>
<dbReference type="InterPro" id="IPR000092">
    <property type="entry name" value="Polyprenyl_synt"/>
</dbReference>
<reference evidence="7 8" key="1">
    <citation type="submission" date="2018-10" db="EMBL/GenBank/DDBJ databases">
        <title>Sequencing the genomes of 1000 actinobacteria strains.</title>
        <authorList>
            <person name="Klenk H.-P."/>
        </authorList>
    </citation>
    <scope>NUCLEOTIDE SEQUENCE [LARGE SCALE GENOMIC DNA]</scope>
    <source>
        <strain evidence="7 8">DSM 45175</strain>
    </source>
</reference>
<dbReference type="Gene3D" id="1.10.600.10">
    <property type="entry name" value="Farnesyl Diphosphate Synthase"/>
    <property type="match status" value="1"/>
</dbReference>
<dbReference type="PANTHER" id="PTHR12001">
    <property type="entry name" value="GERANYLGERANYL PYROPHOSPHATE SYNTHASE"/>
    <property type="match status" value="1"/>
</dbReference>
<evidence type="ECO:0000256" key="3">
    <source>
        <dbReference type="ARBA" id="ARBA00022679"/>
    </source>
</evidence>
<evidence type="ECO:0000313" key="8">
    <source>
        <dbReference type="Proteomes" id="UP000277671"/>
    </source>
</evidence>
<dbReference type="CDD" id="cd00685">
    <property type="entry name" value="Trans_IPPS_HT"/>
    <property type="match status" value="1"/>
</dbReference>
<dbReference type="RefSeq" id="WP_121158960.1">
    <property type="nucleotide sequence ID" value="NZ_RBKT01000001.1"/>
</dbReference>
<sequence>MTVAGAATVDDRWLTSARTRTALADLDQRMKDAVASRDPGLWTMATALLERGGKRIRPALLLVAGEFGTFRPDRLLDAAAALELLHLATLYHDDVLDRAVSRRHGPTANAEWGEPAALVTGTFLVARASALIATFDDSYGREVARALVALCTGQLRETENAFHTGLTEEEYMRIIAGKTATLFELPCRLGARLAGAPDRFVTALSRYGHDLGVAFQLADDALDVWGSAERLGKYPLGDVREGVYTLSVLRLLARGTPAAQRVRELLGVLDPGAAQLAEVRNLVLRSGVVDQVLGEARELAARARGHLSVLPAGPARESLWRLADHAIARAG</sequence>
<dbReference type="EMBL" id="RBKT01000001">
    <property type="protein sequence ID" value="RKR90733.1"/>
    <property type="molecule type" value="Genomic_DNA"/>
</dbReference>
<keyword evidence="8" id="KW-1185">Reference proteome</keyword>
<dbReference type="InterPro" id="IPR008949">
    <property type="entry name" value="Isoprenoid_synthase_dom_sf"/>
</dbReference>
<keyword evidence="4" id="KW-0479">Metal-binding</keyword>
<accession>A0A495JP53</accession>
<evidence type="ECO:0000256" key="6">
    <source>
        <dbReference type="RuleBase" id="RU004466"/>
    </source>
</evidence>
<dbReference type="SUPFAM" id="SSF48576">
    <property type="entry name" value="Terpenoid synthases"/>
    <property type="match status" value="1"/>
</dbReference>
<dbReference type="SFLD" id="SFLDS00005">
    <property type="entry name" value="Isoprenoid_Synthase_Type_I"/>
    <property type="match status" value="1"/>
</dbReference>
<evidence type="ECO:0000313" key="7">
    <source>
        <dbReference type="EMBL" id="RKR90733.1"/>
    </source>
</evidence>
<dbReference type="Proteomes" id="UP000277671">
    <property type="component" value="Unassembled WGS sequence"/>
</dbReference>
<evidence type="ECO:0000256" key="1">
    <source>
        <dbReference type="ARBA" id="ARBA00001946"/>
    </source>
</evidence>
<organism evidence="7 8">
    <name type="scientific">Micromonospora pisi</name>
    <dbReference type="NCBI Taxonomy" id="589240"/>
    <lineage>
        <taxon>Bacteria</taxon>
        <taxon>Bacillati</taxon>
        <taxon>Actinomycetota</taxon>
        <taxon>Actinomycetes</taxon>
        <taxon>Micromonosporales</taxon>
        <taxon>Micromonosporaceae</taxon>
        <taxon>Micromonospora</taxon>
    </lineage>
</organism>
<evidence type="ECO:0000256" key="4">
    <source>
        <dbReference type="ARBA" id="ARBA00022723"/>
    </source>
</evidence>
<comment type="caution">
    <text evidence="7">The sequence shown here is derived from an EMBL/GenBank/DDBJ whole genome shotgun (WGS) entry which is preliminary data.</text>
</comment>
<comment type="cofactor">
    <cofactor evidence="1">
        <name>Mg(2+)</name>
        <dbReference type="ChEBI" id="CHEBI:18420"/>
    </cofactor>
</comment>
<keyword evidence="5" id="KW-0460">Magnesium</keyword>